<protein>
    <recommendedName>
        <fullName evidence="1">LPS-assembly protein LptD central domain-containing protein</fullName>
    </recommendedName>
</protein>
<feature type="domain" description="LPS-assembly protein LptD central" evidence="1">
    <location>
        <begin position="2"/>
        <end position="45"/>
    </location>
</feature>
<organism evidence="2">
    <name type="scientific">marine metagenome</name>
    <dbReference type="NCBI Taxonomy" id="408172"/>
    <lineage>
        <taxon>unclassified sequences</taxon>
        <taxon>metagenomes</taxon>
        <taxon>ecological metagenomes</taxon>
    </lineage>
</organism>
<sequence>FNTFDRSNAYSVGIQANTTFYGMFNPNIGSLQSIRHVVRPAFTFSQSGPRAASRSLSFSLRNIFQAKTLSGGQERKTDLVFSNLSTGYNFKATSRPLRDLTSSFRIPSRFVNFDAQLSHDFYQPITNELRFPWLERASINTTINLRGRGGEGTMPGSSTNPALTGLTPQNPVFPTDTGLNTTAYGDRYNEDFDRIKGPWSVALTHRYAINRSSPSSPFLTSSHIISASNRFSLERVTDALGVSNRFTKKWRVEHSINYDFRRKDIVSQSFNLHRTLHCWEMFIRWTPNGFNQGIYFRLNIIAHPDIKLEQQRLTR</sequence>
<evidence type="ECO:0000259" key="1">
    <source>
        <dbReference type="Pfam" id="PF19838"/>
    </source>
</evidence>
<dbReference type="AlphaFoldDB" id="A0A382CDT5"/>
<feature type="domain" description="LPS-assembly protein LptD central" evidence="1">
    <location>
        <begin position="49"/>
        <end position="122"/>
    </location>
</feature>
<proteinExistence type="predicted"/>
<reference evidence="2" key="1">
    <citation type="submission" date="2018-05" db="EMBL/GenBank/DDBJ databases">
        <authorList>
            <person name="Lanie J.A."/>
            <person name="Ng W.-L."/>
            <person name="Kazmierczak K.M."/>
            <person name="Andrzejewski T.M."/>
            <person name="Davidsen T.M."/>
            <person name="Wayne K.J."/>
            <person name="Tettelin H."/>
            <person name="Glass J.I."/>
            <person name="Rusch D."/>
            <person name="Podicherti R."/>
            <person name="Tsui H.-C.T."/>
            <person name="Winkler M.E."/>
        </authorList>
    </citation>
    <scope>NUCLEOTIDE SEQUENCE</scope>
</reference>
<name>A0A382CDT5_9ZZZZ</name>
<dbReference type="InterPro" id="IPR045659">
    <property type="entry name" value="LptD_2"/>
</dbReference>
<dbReference type="Pfam" id="PF19838">
    <property type="entry name" value="LptD_2"/>
    <property type="match status" value="2"/>
</dbReference>
<evidence type="ECO:0000313" key="2">
    <source>
        <dbReference type="EMBL" id="SVB24002.1"/>
    </source>
</evidence>
<gene>
    <name evidence="2" type="ORF">METZ01_LOCUS176856</name>
</gene>
<dbReference type="EMBL" id="UINC01033942">
    <property type="protein sequence ID" value="SVB24002.1"/>
    <property type="molecule type" value="Genomic_DNA"/>
</dbReference>
<accession>A0A382CDT5</accession>
<feature type="non-terminal residue" evidence="2">
    <location>
        <position position="1"/>
    </location>
</feature>